<dbReference type="SMART" id="SM00388">
    <property type="entry name" value="HisKA"/>
    <property type="match status" value="1"/>
</dbReference>
<dbReference type="RefSeq" id="WP_114840182.1">
    <property type="nucleotide sequence ID" value="NZ_CP031217.1"/>
</dbReference>
<evidence type="ECO:0000259" key="8">
    <source>
        <dbReference type="PROSITE" id="PS50112"/>
    </source>
</evidence>
<name>A0AAX2AB92_9BACT</name>
<dbReference type="CDD" id="cd00082">
    <property type="entry name" value="HisKA"/>
    <property type="match status" value="1"/>
</dbReference>
<keyword evidence="4" id="KW-0808">Transferase</keyword>
<evidence type="ECO:0000313" key="12">
    <source>
        <dbReference type="Proteomes" id="UP000253850"/>
    </source>
</evidence>
<keyword evidence="5 10" id="KW-0418">Kinase</keyword>
<dbReference type="InterPro" id="IPR003594">
    <property type="entry name" value="HATPase_dom"/>
</dbReference>
<dbReference type="InterPro" id="IPR005467">
    <property type="entry name" value="His_kinase_dom"/>
</dbReference>
<dbReference type="Pfam" id="PF02518">
    <property type="entry name" value="HATPase_c"/>
    <property type="match status" value="1"/>
</dbReference>
<dbReference type="Gene3D" id="3.40.190.10">
    <property type="entry name" value="Periplasmic binding protein-like II"/>
    <property type="match status" value="2"/>
</dbReference>
<reference evidence="11 13" key="1">
    <citation type="submission" date="2017-10" db="EMBL/GenBank/DDBJ databases">
        <title>Genomics of the genus Arcobacter.</title>
        <authorList>
            <person name="Perez-Cataluna A."/>
            <person name="Figueras M.J."/>
        </authorList>
    </citation>
    <scope>NUCLEOTIDE SEQUENCE [LARGE SCALE GENOMIC DNA]</scope>
    <source>
        <strain evidence="11 13">CECT 7835</strain>
    </source>
</reference>
<dbReference type="InterPro" id="IPR000014">
    <property type="entry name" value="PAS"/>
</dbReference>
<dbReference type="SUPFAM" id="SSF53850">
    <property type="entry name" value="Periplasmic binding protein-like II"/>
    <property type="match status" value="1"/>
</dbReference>
<evidence type="ECO:0000256" key="4">
    <source>
        <dbReference type="ARBA" id="ARBA00022679"/>
    </source>
</evidence>
<evidence type="ECO:0000313" key="13">
    <source>
        <dbReference type="Proteomes" id="UP000289193"/>
    </source>
</evidence>
<dbReference type="SUPFAM" id="SSF55874">
    <property type="entry name" value="ATPase domain of HSP90 chaperone/DNA topoisomerase II/histidine kinase"/>
    <property type="match status" value="1"/>
</dbReference>
<feature type="transmembrane region" description="Helical" evidence="6">
    <location>
        <begin position="266"/>
        <end position="285"/>
    </location>
</feature>
<dbReference type="PROSITE" id="PS50112">
    <property type="entry name" value="PAS"/>
    <property type="match status" value="1"/>
</dbReference>
<evidence type="ECO:0000256" key="3">
    <source>
        <dbReference type="ARBA" id="ARBA00022553"/>
    </source>
</evidence>
<dbReference type="Proteomes" id="UP000289193">
    <property type="component" value="Unassembled WGS sequence"/>
</dbReference>
<dbReference type="SUPFAM" id="SSF47384">
    <property type="entry name" value="Homodimeric domain of signal transducing histidine kinase"/>
    <property type="match status" value="1"/>
</dbReference>
<dbReference type="GO" id="GO:0000155">
    <property type="term" value="F:phosphorelay sensor kinase activity"/>
    <property type="evidence" value="ECO:0007669"/>
    <property type="project" value="InterPro"/>
</dbReference>
<evidence type="ECO:0000256" key="1">
    <source>
        <dbReference type="ARBA" id="ARBA00000085"/>
    </source>
</evidence>
<feature type="domain" description="PAC" evidence="9">
    <location>
        <begin position="371"/>
        <end position="424"/>
    </location>
</feature>
<dbReference type="Gene3D" id="3.30.565.10">
    <property type="entry name" value="Histidine kinase-like ATPase, C-terminal domain"/>
    <property type="match status" value="1"/>
</dbReference>
<dbReference type="PANTHER" id="PTHR43304:SF1">
    <property type="entry name" value="PAC DOMAIN-CONTAINING PROTEIN"/>
    <property type="match status" value="1"/>
</dbReference>
<dbReference type="PROSITE" id="PS50109">
    <property type="entry name" value="HIS_KIN"/>
    <property type="match status" value="1"/>
</dbReference>
<dbReference type="SMART" id="SM00086">
    <property type="entry name" value="PAC"/>
    <property type="match status" value="1"/>
</dbReference>
<dbReference type="InterPro" id="IPR036097">
    <property type="entry name" value="HisK_dim/P_sf"/>
</dbReference>
<dbReference type="Pfam" id="PF08447">
    <property type="entry name" value="PAS_3"/>
    <property type="match status" value="1"/>
</dbReference>
<evidence type="ECO:0000259" key="9">
    <source>
        <dbReference type="PROSITE" id="PS50113"/>
    </source>
</evidence>
<keyword evidence="3" id="KW-0597">Phosphoprotein</keyword>
<dbReference type="Gene3D" id="1.10.287.130">
    <property type="match status" value="1"/>
</dbReference>
<dbReference type="InterPro" id="IPR013655">
    <property type="entry name" value="PAS_fold_3"/>
</dbReference>
<dbReference type="PANTHER" id="PTHR43304">
    <property type="entry name" value="PHYTOCHROME-LIKE PROTEIN CPH1"/>
    <property type="match status" value="1"/>
</dbReference>
<evidence type="ECO:0000313" key="10">
    <source>
        <dbReference type="EMBL" id="AXH13399.1"/>
    </source>
</evidence>
<accession>A0AAX2AB92</accession>
<dbReference type="Proteomes" id="UP000253850">
    <property type="component" value="Chromosome"/>
</dbReference>
<dbReference type="InterPro" id="IPR000700">
    <property type="entry name" value="PAS-assoc_C"/>
</dbReference>
<organism evidence="11 13">
    <name type="scientific">Halarcobacter bivalviorum</name>
    <dbReference type="NCBI Taxonomy" id="663364"/>
    <lineage>
        <taxon>Bacteria</taxon>
        <taxon>Pseudomonadati</taxon>
        <taxon>Campylobacterota</taxon>
        <taxon>Epsilonproteobacteria</taxon>
        <taxon>Campylobacterales</taxon>
        <taxon>Arcobacteraceae</taxon>
        <taxon>Halarcobacter</taxon>
    </lineage>
</organism>
<evidence type="ECO:0000256" key="5">
    <source>
        <dbReference type="ARBA" id="ARBA00022777"/>
    </source>
</evidence>
<evidence type="ECO:0000313" key="11">
    <source>
        <dbReference type="EMBL" id="RXK10001.1"/>
    </source>
</evidence>
<keyword evidence="6" id="KW-0812">Transmembrane</keyword>
<feature type="domain" description="Histidine kinase" evidence="7">
    <location>
        <begin position="444"/>
        <end position="665"/>
    </location>
</feature>
<feature type="domain" description="PAS" evidence="8">
    <location>
        <begin position="298"/>
        <end position="368"/>
    </location>
</feature>
<dbReference type="SMART" id="SM00387">
    <property type="entry name" value="HATPase_c"/>
    <property type="match status" value="1"/>
</dbReference>
<dbReference type="InterPro" id="IPR001638">
    <property type="entry name" value="Solute-binding_3/MltF_N"/>
</dbReference>
<dbReference type="InterPro" id="IPR004358">
    <property type="entry name" value="Sig_transdc_His_kin-like_C"/>
</dbReference>
<dbReference type="SUPFAM" id="SSF55785">
    <property type="entry name" value="PYP-like sensor domain (PAS domain)"/>
    <property type="match status" value="1"/>
</dbReference>
<keyword evidence="6" id="KW-0472">Membrane</keyword>
<comment type="catalytic activity">
    <reaction evidence="1">
        <text>ATP + protein L-histidine = ADP + protein N-phospho-L-histidine.</text>
        <dbReference type="EC" id="2.7.13.3"/>
    </reaction>
</comment>
<dbReference type="InterPro" id="IPR003661">
    <property type="entry name" value="HisK_dim/P_dom"/>
</dbReference>
<dbReference type="EC" id="2.7.13.3" evidence="2"/>
<dbReference type="CDD" id="cd13708">
    <property type="entry name" value="PBP2_BvgS_like_1"/>
    <property type="match status" value="1"/>
</dbReference>
<dbReference type="Gene3D" id="3.30.450.20">
    <property type="entry name" value="PAS domain"/>
    <property type="match status" value="1"/>
</dbReference>
<keyword evidence="6" id="KW-1133">Transmembrane helix</keyword>
<protein>
    <recommendedName>
        <fullName evidence="2">histidine kinase</fullName>
        <ecNumber evidence="2">2.7.13.3</ecNumber>
    </recommendedName>
</protein>
<evidence type="ECO:0000256" key="6">
    <source>
        <dbReference type="SAM" id="Phobius"/>
    </source>
</evidence>
<dbReference type="InterPro" id="IPR036890">
    <property type="entry name" value="HATPase_C_sf"/>
</dbReference>
<sequence>MKKIIYFFIPFIVTFLTANNNNFDTKLTKEELSFLKNNKILKVCIDPNWMPFEKNLNGKHIGMTADYLKLIENKLQIKIEMIPTKTWLESLNFGKEKKCDIFSLVMETPERKKFLNFTKAYLEIPLVLATKTNELFIDDITKVNRSMGIVKGYAYAEILKEAYPNLNLIYVKDIKEGLKKVNEEELFGFIGTLSTVGYHIQKEYIGHLKIVGKFDQKWNLGIGVRKDYPLLLSILNKAIKDINYEDHQNILNKWLSIKYEKISYKYLVEVIIIFFVVLTSILFINRKLKNEIEKRKKVENYLNRVIKGAKLGIWTWYVKENTNIINERWAEIIGYTKEEIKDKNQFSFILKEDLKIVEQAIDNHIRGKKDYEACFRMRAKDGSIKWILSNGSIVKKDKNGNPLIMAGIHQDITENKTLELELKNQNEFIIQQSRQAAMGEMLENIAHQWRQPLSIITTSASGVKIKSELSDLSQEQLFEFMDQILTSGMYLSQTIEDFRNFFKRDKNPTTVDTYEIINKSLQFLKSKIINREIVIVQDIKIDTIFVYENELIQALINIFTNAIDALEKIEEKRFIFIVIKDIKDNYILKIKDNAKGIDSKVLPRVFDPYFTTKHQSQGTGIGLYMTKEIIEKHFLGKIEVLNEDFIYNNVQYTGACFKIKIPKNG</sequence>
<dbReference type="KEGG" id="hbv:ABIV_2425"/>
<dbReference type="InterPro" id="IPR001610">
    <property type="entry name" value="PAC"/>
</dbReference>
<evidence type="ECO:0000256" key="2">
    <source>
        <dbReference type="ARBA" id="ARBA00012438"/>
    </source>
</evidence>
<dbReference type="AlphaFoldDB" id="A0AAX2AB92"/>
<dbReference type="CDD" id="cd00130">
    <property type="entry name" value="PAS"/>
    <property type="match status" value="1"/>
</dbReference>
<dbReference type="PROSITE" id="PS50113">
    <property type="entry name" value="PAC"/>
    <property type="match status" value="1"/>
</dbReference>
<evidence type="ECO:0000259" key="7">
    <source>
        <dbReference type="PROSITE" id="PS50109"/>
    </source>
</evidence>
<dbReference type="InterPro" id="IPR035965">
    <property type="entry name" value="PAS-like_dom_sf"/>
</dbReference>
<dbReference type="Pfam" id="PF00497">
    <property type="entry name" value="SBP_bac_3"/>
    <property type="match status" value="1"/>
</dbReference>
<keyword evidence="13" id="KW-1185">Reference proteome</keyword>
<dbReference type="SMART" id="SM00062">
    <property type="entry name" value="PBPb"/>
    <property type="match status" value="1"/>
</dbReference>
<dbReference type="PRINTS" id="PR00344">
    <property type="entry name" value="BCTRLSENSOR"/>
</dbReference>
<dbReference type="SMART" id="SM00091">
    <property type="entry name" value="PAS"/>
    <property type="match status" value="1"/>
</dbReference>
<dbReference type="InterPro" id="IPR052162">
    <property type="entry name" value="Sensor_kinase/Photoreceptor"/>
</dbReference>
<gene>
    <name evidence="10" type="ORF">ABIV_2425</name>
    <name evidence="11" type="ORF">CRV05_06370</name>
</gene>
<dbReference type="EMBL" id="PDKM01000003">
    <property type="protein sequence ID" value="RXK10001.1"/>
    <property type="molecule type" value="Genomic_DNA"/>
</dbReference>
<reference evidence="10 12" key="2">
    <citation type="submission" date="2018-07" db="EMBL/GenBank/DDBJ databases">
        <title>Complete genome of the Arcobacter bivalviorum type strain LMG 26154.</title>
        <authorList>
            <person name="Miller W.G."/>
            <person name="Yee E."/>
            <person name="Bono J.L."/>
        </authorList>
    </citation>
    <scope>NUCLEOTIDE SEQUENCE [LARGE SCALE GENOMIC DNA]</scope>
    <source>
        <strain evidence="10 12">LMG 26154</strain>
    </source>
</reference>
<dbReference type="EMBL" id="CP031217">
    <property type="protein sequence ID" value="AXH13399.1"/>
    <property type="molecule type" value="Genomic_DNA"/>
</dbReference>
<dbReference type="NCBIfam" id="TIGR00229">
    <property type="entry name" value="sensory_box"/>
    <property type="match status" value="1"/>
</dbReference>
<proteinExistence type="predicted"/>